<keyword evidence="4" id="KW-0808">Transferase</keyword>
<dbReference type="InterPro" id="IPR008271">
    <property type="entry name" value="Ser/Thr_kinase_AS"/>
</dbReference>
<dbReference type="PROSITE" id="PS01187">
    <property type="entry name" value="EGF_CA"/>
    <property type="match status" value="1"/>
</dbReference>
<evidence type="ECO:0000256" key="8">
    <source>
        <dbReference type="ARBA" id="ARBA00022840"/>
    </source>
</evidence>
<dbReference type="InterPro" id="IPR011009">
    <property type="entry name" value="Kinase-like_dom_sf"/>
</dbReference>
<dbReference type="PROSITE" id="PS00108">
    <property type="entry name" value="PROTEIN_KINASE_ST"/>
    <property type="match status" value="1"/>
</dbReference>
<organism evidence="13">
    <name type="scientific">Triticum urartu</name>
    <name type="common">Red wild einkorn</name>
    <name type="synonym">Crithodium urartu</name>
    <dbReference type="NCBI Taxonomy" id="4572"/>
    <lineage>
        <taxon>Eukaryota</taxon>
        <taxon>Viridiplantae</taxon>
        <taxon>Streptophyta</taxon>
        <taxon>Embryophyta</taxon>
        <taxon>Tracheophyta</taxon>
        <taxon>Spermatophyta</taxon>
        <taxon>Magnoliopsida</taxon>
        <taxon>Liliopsida</taxon>
        <taxon>Poales</taxon>
        <taxon>Poaceae</taxon>
        <taxon>BOP clade</taxon>
        <taxon>Pooideae</taxon>
        <taxon>Triticodae</taxon>
        <taxon>Triticeae</taxon>
        <taxon>Triticinae</taxon>
        <taxon>Triticum</taxon>
    </lineage>
</organism>
<feature type="binding site" evidence="12">
    <location>
        <position position="556"/>
    </location>
    <ligand>
        <name>ATP</name>
        <dbReference type="ChEBI" id="CHEBI:30616"/>
    </ligand>
</feature>
<dbReference type="Gene3D" id="3.30.200.20">
    <property type="entry name" value="Phosphorylase Kinase, domain 1"/>
    <property type="match status" value="1"/>
</dbReference>
<evidence type="ECO:0000256" key="4">
    <source>
        <dbReference type="ARBA" id="ARBA00022679"/>
    </source>
</evidence>
<keyword evidence="6 12" id="KW-0547">Nucleotide-binding</keyword>
<dbReference type="SUPFAM" id="SSF56112">
    <property type="entry name" value="Protein kinase-like (PK-like)"/>
    <property type="match status" value="1"/>
</dbReference>
<dbReference type="FunFam" id="1.10.510.10:FF:000084">
    <property type="entry name" value="Wall-associated receptor kinase 2"/>
    <property type="match status" value="1"/>
</dbReference>
<keyword evidence="8 12" id="KW-0067">ATP-binding</keyword>
<protein>
    <submittedName>
        <fullName evidence="13">Wall-associated receptor kinase 3</fullName>
    </submittedName>
</protein>
<evidence type="ECO:0000256" key="9">
    <source>
        <dbReference type="ARBA" id="ARBA00023157"/>
    </source>
</evidence>
<dbReference type="InterPro" id="IPR000719">
    <property type="entry name" value="Prot_kinase_dom"/>
</dbReference>
<comment type="caution">
    <text evidence="11">Lacks conserved residue(s) required for the propagation of feature annotation.</text>
</comment>
<reference evidence="13" key="1">
    <citation type="journal article" date="2013" name="Nature">
        <title>Draft genome of the wheat A-genome progenitor Triticum urartu.</title>
        <authorList>
            <person name="Ling H.Q."/>
            <person name="Zhao S."/>
            <person name="Liu D."/>
            <person name="Wang J."/>
            <person name="Sun H."/>
            <person name="Zhang C."/>
            <person name="Fan H."/>
            <person name="Li D."/>
            <person name="Dong L."/>
            <person name="Tao Y."/>
            <person name="Gao C."/>
            <person name="Wu H."/>
            <person name="Li Y."/>
            <person name="Cui Y."/>
            <person name="Guo X."/>
            <person name="Zheng S."/>
            <person name="Wang B."/>
            <person name="Yu K."/>
            <person name="Liang Q."/>
            <person name="Yang W."/>
            <person name="Lou X."/>
            <person name="Chen J."/>
            <person name="Feng M."/>
            <person name="Jian J."/>
            <person name="Zhang X."/>
            <person name="Luo G."/>
            <person name="Jiang Y."/>
            <person name="Liu J."/>
            <person name="Wang Z."/>
            <person name="Sha Y."/>
            <person name="Zhang B."/>
            <person name="Wu H."/>
            <person name="Tang D."/>
            <person name="Shen Q."/>
            <person name="Xue P."/>
            <person name="Zou S."/>
            <person name="Wang X."/>
            <person name="Liu X."/>
            <person name="Wang F."/>
            <person name="Yang Y."/>
            <person name="An X."/>
            <person name="Dong Z."/>
            <person name="Zhang K."/>
            <person name="Zhang X."/>
            <person name="Luo M.C."/>
            <person name="Dvorak J."/>
            <person name="Tong Y."/>
            <person name="Wang J."/>
            <person name="Yang H."/>
            <person name="Li Z."/>
            <person name="Wang D."/>
            <person name="Zhang A."/>
            <person name="Wang J."/>
        </authorList>
    </citation>
    <scope>NUCLEOTIDE SEQUENCE</scope>
</reference>
<evidence type="ECO:0000256" key="6">
    <source>
        <dbReference type="ARBA" id="ARBA00022741"/>
    </source>
</evidence>
<dbReference type="PANTHER" id="PTHR27005:SF199">
    <property type="entry name" value="PROTEIN KINASE DOMAIN-CONTAINING PROTEIN"/>
    <property type="match status" value="1"/>
</dbReference>
<dbReference type="InterPro" id="IPR000152">
    <property type="entry name" value="EGF-type_Asp/Asn_hydroxyl_site"/>
</dbReference>
<evidence type="ECO:0000256" key="11">
    <source>
        <dbReference type="PROSITE-ProRule" id="PRU00076"/>
    </source>
</evidence>
<dbReference type="EMBL" id="KD127559">
    <property type="protein sequence ID" value="EMS58890.1"/>
    <property type="molecule type" value="Genomic_DNA"/>
</dbReference>
<dbReference type="GO" id="GO:0005509">
    <property type="term" value="F:calcium ion binding"/>
    <property type="evidence" value="ECO:0007669"/>
    <property type="project" value="InterPro"/>
</dbReference>
<evidence type="ECO:0000256" key="2">
    <source>
        <dbReference type="ARBA" id="ARBA00022527"/>
    </source>
</evidence>
<evidence type="ECO:0000256" key="12">
    <source>
        <dbReference type="PROSITE-ProRule" id="PRU10141"/>
    </source>
</evidence>
<dbReference type="PANTHER" id="PTHR27005">
    <property type="entry name" value="WALL-ASSOCIATED RECEPTOR KINASE-LIKE 21"/>
    <property type="match status" value="1"/>
</dbReference>
<dbReference type="GO" id="GO:0030247">
    <property type="term" value="F:polysaccharide binding"/>
    <property type="evidence" value="ECO:0007669"/>
    <property type="project" value="InterPro"/>
</dbReference>
<evidence type="ECO:0000256" key="10">
    <source>
        <dbReference type="ARBA" id="ARBA00023180"/>
    </source>
</evidence>
<dbReference type="InterPro" id="IPR025287">
    <property type="entry name" value="WAK_GUB"/>
</dbReference>
<accession>M8A2K9</accession>
<dbReference type="GO" id="GO:0005886">
    <property type="term" value="C:plasma membrane"/>
    <property type="evidence" value="ECO:0007669"/>
    <property type="project" value="TreeGrafter"/>
</dbReference>
<dbReference type="InterPro" id="IPR049883">
    <property type="entry name" value="NOTCH1_EGF-like"/>
</dbReference>
<dbReference type="AlphaFoldDB" id="M8A2K9"/>
<dbReference type="SMART" id="SM00179">
    <property type="entry name" value="EGF_CA"/>
    <property type="match status" value="2"/>
</dbReference>
<proteinExistence type="predicted"/>
<dbReference type="PROSITE" id="PS50026">
    <property type="entry name" value="EGF_3"/>
    <property type="match status" value="1"/>
</dbReference>
<keyword evidence="2" id="KW-0723">Serine/threonine-protein kinase</keyword>
<dbReference type="InterPro" id="IPR000742">
    <property type="entry name" value="EGF"/>
</dbReference>
<dbReference type="GO" id="GO:0004674">
    <property type="term" value="F:protein serine/threonine kinase activity"/>
    <property type="evidence" value="ECO:0007669"/>
    <property type="project" value="UniProtKB-KW"/>
</dbReference>
<dbReference type="InterPro" id="IPR017441">
    <property type="entry name" value="Protein_kinase_ATP_BS"/>
</dbReference>
<gene>
    <name evidence="13" type="ORF">TRIUR3_25814</name>
</gene>
<keyword evidence="13" id="KW-0675">Receptor</keyword>
<evidence type="ECO:0000256" key="3">
    <source>
        <dbReference type="ARBA" id="ARBA00022536"/>
    </source>
</evidence>
<dbReference type="FunFam" id="3.30.200.20:FF:000459">
    <property type="entry name" value="Wall-associated receptor kinase-like 8"/>
    <property type="match status" value="1"/>
</dbReference>
<keyword evidence="10" id="KW-0325">Glycoprotein</keyword>
<dbReference type="PROSITE" id="PS50011">
    <property type="entry name" value="PROTEIN_KINASE_DOM"/>
    <property type="match status" value="1"/>
</dbReference>
<dbReference type="SMART" id="SM00181">
    <property type="entry name" value="EGF"/>
    <property type="match status" value="2"/>
</dbReference>
<dbReference type="STRING" id="4572.M8A2K9"/>
<dbReference type="PROSITE" id="PS00107">
    <property type="entry name" value="PROTEIN_KINASE_ATP"/>
    <property type="match status" value="1"/>
</dbReference>
<dbReference type="SMART" id="SM00220">
    <property type="entry name" value="S_TKc"/>
    <property type="match status" value="1"/>
</dbReference>
<evidence type="ECO:0000256" key="7">
    <source>
        <dbReference type="ARBA" id="ARBA00022777"/>
    </source>
</evidence>
<dbReference type="Pfam" id="PF07645">
    <property type="entry name" value="EGF_CA"/>
    <property type="match status" value="1"/>
</dbReference>
<dbReference type="PROSITE" id="PS00010">
    <property type="entry name" value="ASX_HYDROXYL"/>
    <property type="match status" value="1"/>
</dbReference>
<keyword evidence="5" id="KW-0732">Signal</keyword>
<dbReference type="CDD" id="cd00054">
    <property type="entry name" value="EGF_CA"/>
    <property type="match status" value="1"/>
</dbReference>
<dbReference type="InterPro" id="IPR045274">
    <property type="entry name" value="WAK-like"/>
</dbReference>
<evidence type="ECO:0000256" key="5">
    <source>
        <dbReference type="ARBA" id="ARBA00022729"/>
    </source>
</evidence>
<keyword evidence="3 11" id="KW-0245">EGF-like domain</keyword>
<evidence type="ECO:0000256" key="1">
    <source>
        <dbReference type="ARBA" id="ARBA00004479"/>
    </source>
</evidence>
<dbReference type="OMA" id="KMEDDTC"/>
<dbReference type="InterPro" id="IPR018097">
    <property type="entry name" value="EGF_Ca-bd_CS"/>
</dbReference>
<keyword evidence="7 13" id="KW-0418">Kinase</keyword>
<name>M8A2K9_TRIUA</name>
<dbReference type="GO" id="GO:0007166">
    <property type="term" value="P:cell surface receptor signaling pathway"/>
    <property type="evidence" value="ECO:0007669"/>
    <property type="project" value="InterPro"/>
</dbReference>
<evidence type="ECO:0000313" key="13">
    <source>
        <dbReference type="EMBL" id="EMS58890.1"/>
    </source>
</evidence>
<dbReference type="InterPro" id="IPR001881">
    <property type="entry name" value="EGF-like_Ca-bd_dom"/>
</dbReference>
<dbReference type="Gene3D" id="2.10.25.10">
    <property type="entry name" value="Laminin"/>
    <property type="match status" value="1"/>
</dbReference>
<dbReference type="FunFam" id="2.10.25.10:FF:000563">
    <property type="entry name" value="Wall-associated receptor kinase-like 8"/>
    <property type="match status" value="1"/>
</dbReference>
<dbReference type="Gene3D" id="1.10.510.10">
    <property type="entry name" value="Transferase(Phosphotransferase) domain 1"/>
    <property type="match status" value="1"/>
</dbReference>
<keyword evidence="9" id="KW-1015">Disulfide bond</keyword>
<dbReference type="Pfam" id="PF13947">
    <property type="entry name" value="GUB_WAK_bind"/>
    <property type="match status" value="1"/>
</dbReference>
<dbReference type="eggNOG" id="ENOG502QQPF">
    <property type="taxonomic scope" value="Eukaryota"/>
</dbReference>
<comment type="subcellular location">
    <subcellularLocation>
        <location evidence="1">Membrane</location>
        <topology evidence="1">Single-pass type I membrane protein</topology>
    </subcellularLocation>
</comment>
<sequence length="855" mass="94710">MGEKCTNLKVLDGQDRQGRPSTYDLKPKNMHVLLQLGLLGLILLGAQHAFGAEVPSSNCRRRCGDVEIPYPFGIDPNIPNCSLAEVFDLSCEVRDGALKPKPFKAIFEVLDISLTHSTARVLNYIEAFCYNNSTRSMEHLGYHESQNGGPTSVYRLSDVENRFTVIGCNALGIMSDFAGTGYQGMGVATCRNLSDLVDGSCAGMGCSQTMIPKRMYYYDTNFSSSVNTSRIWEFNRCSYAVLMEAAAFNFSTSYVGNTTFNDTHRGRVPMVVDWAVRDAKSCDDARRNTTYACLSSNSVCVDSVNDSGYMCNCSQGYKGNAYLHGGCQDVDECSNKNPCPSGGTCHNTIGGYRCSCRVGRKMEDNTCSPDIGLILGVTLGLFGAIIIAMITVFWGQMIIQKRKLEKVKREYFRQHGGLLLFDRMKSEKGLAFTIFSEAELIHATNNFDSTRILGKGGVTLGLFGAIIIAMITVFWGQMIIQKRKLEKVKREYFRQHGGLLLFDRMKSEKGLAFTIFSEAELIHATNNFDSTRILGKGGHGTVYKGILKNNMTVAIKRCALVDERQKKEFGQELLILSQINHKNIVKLLGCCLEVEVPILVYEFVLNGTLFEYIHGKNRSSHISFSNLLRISHEAAEGLSFLHSYASPPVIHGDVKTSNILLDDNHMAKVSDFGASVLAPSDEEQFLTILQGTCGYLDPEYLQTCQLTAKSDVYSFGVILLEILTGQLPLKLEGSDTQKILSSTFLSAMKENNLDAVLVKHVKEQESMELLKGLADLAKKCLDMCGDSRPSMKEVANELGRLRKLPMYPWVRVGVETDRESLLGGDCTGVQEIESDYSMGENENQHINPGSSYYAR</sequence>
<dbReference type="Pfam" id="PF00069">
    <property type="entry name" value="Pkinase"/>
    <property type="match status" value="1"/>
</dbReference>
<dbReference type="SUPFAM" id="SSF57196">
    <property type="entry name" value="EGF/Laminin"/>
    <property type="match status" value="1"/>
</dbReference>
<dbReference type="GO" id="GO:0005524">
    <property type="term" value="F:ATP binding"/>
    <property type="evidence" value="ECO:0007669"/>
    <property type="project" value="UniProtKB-UniRule"/>
</dbReference>